<keyword evidence="1" id="KW-0812">Transmembrane</keyword>
<dbReference type="EMBL" id="LXQA010159210">
    <property type="protein sequence ID" value="MCI27426.1"/>
    <property type="molecule type" value="Genomic_DNA"/>
</dbReference>
<proteinExistence type="predicted"/>
<keyword evidence="3" id="KW-1185">Reference proteome</keyword>
<keyword evidence="1" id="KW-1133">Transmembrane helix</keyword>
<dbReference type="Proteomes" id="UP000265520">
    <property type="component" value="Unassembled WGS sequence"/>
</dbReference>
<evidence type="ECO:0000313" key="3">
    <source>
        <dbReference type="Proteomes" id="UP000265520"/>
    </source>
</evidence>
<sequence length="57" mass="5960">YVGSFGSTGISKSMPVGFTDVASASVAAANAAAVAVWVDAVWRVLKQFKIQTICIRL</sequence>
<organism evidence="2 3">
    <name type="scientific">Trifolium medium</name>
    <dbReference type="NCBI Taxonomy" id="97028"/>
    <lineage>
        <taxon>Eukaryota</taxon>
        <taxon>Viridiplantae</taxon>
        <taxon>Streptophyta</taxon>
        <taxon>Embryophyta</taxon>
        <taxon>Tracheophyta</taxon>
        <taxon>Spermatophyta</taxon>
        <taxon>Magnoliopsida</taxon>
        <taxon>eudicotyledons</taxon>
        <taxon>Gunneridae</taxon>
        <taxon>Pentapetalae</taxon>
        <taxon>rosids</taxon>
        <taxon>fabids</taxon>
        <taxon>Fabales</taxon>
        <taxon>Fabaceae</taxon>
        <taxon>Papilionoideae</taxon>
        <taxon>50 kb inversion clade</taxon>
        <taxon>NPAAA clade</taxon>
        <taxon>Hologalegina</taxon>
        <taxon>IRL clade</taxon>
        <taxon>Trifolieae</taxon>
        <taxon>Trifolium</taxon>
    </lineage>
</organism>
<accession>A0A392QV76</accession>
<keyword evidence="1" id="KW-0472">Membrane</keyword>
<feature type="non-terminal residue" evidence="2">
    <location>
        <position position="1"/>
    </location>
</feature>
<name>A0A392QV76_9FABA</name>
<feature type="transmembrane region" description="Helical" evidence="1">
    <location>
        <begin position="21"/>
        <end position="42"/>
    </location>
</feature>
<protein>
    <submittedName>
        <fullName evidence="2">Uncharacterized protein</fullName>
    </submittedName>
</protein>
<evidence type="ECO:0000256" key="1">
    <source>
        <dbReference type="SAM" id="Phobius"/>
    </source>
</evidence>
<dbReference type="AlphaFoldDB" id="A0A392QV76"/>
<reference evidence="2 3" key="1">
    <citation type="journal article" date="2018" name="Front. Plant Sci.">
        <title>Red Clover (Trifolium pratense) and Zigzag Clover (T. medium) - A Picture of Genomic Similarities and Differences.</title>
        <authorList>
            <person name="Dluhosova J."/>
            <person name="Istvanek J."/>
            <person name="Nedelnik J."/>
            <person name="Repkova J."/>
        </authorList>
    </citation>
    <scope>NUCLEOTIDE SEQUENCE [LARGE SCALE GENOMIC DNA]</scope>
    <source>
        <strain evidence="3">cv. 10/8</strain>
        <tissue evidence="2">Leaf</tissue>
    </source>
</reference>
<comment type="caution">
    <text evidence="2">The sequence shown here is derived from an EMBL/GenBank/DDBJ whole genome shotgun (WGS) entry which is preliminary data.</text>
</comment>
<evidence type="ECO:0000313" key="2">
    <source>
        <dbReference type="EMBL" id="MCI27426.1"/>
    </source>
</evidence>